<evidence type="ECO:0000256" key="1">
    <source>
        <dbReference type="SAM" id="MobiDB-lite"/>
    </source>
</evidence>
<dbReference type="InterPro" id="IPR036047">
    <property type="entry name" value="F-box-like_dom_sf"/>
</dbReference>
<dbReference type="Gene3D" id="1.20.1280.50">
    <property type="match status" value="1"/>
</dbReference>
<dbReference type="OrthoDB" id="2751369at2759"/>
<evidence type="ECO:0000259" key="2">
    <source>
        <dbReference type="PROSITE" id="PS50181"/>
    </source>
</evidence>
<evidence type="ECO:0000313" key="3">
    <source>
        <dbReference type="EMBL" id="GJE88835.1"/>
    </source>
</evidence>
<dbReference type="InterPro" id="IPR001810">
    <property type="entry name" value="F-box_dom"/>
</dbReference>
<keyword evidence="4" id="KW-1185">Reference proteome</keyword>
<dbReference type="EMBL" id="BPQB01000010">
    <property type="protein sequence ID" value="GJE88835.1"/>
    <property type="molecule type" value="Genomic_DNA"/>
</dbReference>
<sequence>MGCWDELCLLCGVSGSGPRDIAHRDIATEAKTIADEICPGNVELVQILEQALRVSEEGEQGELRDDRKPWLVNGLGYNGYAEDYIAIGCFDDENIGFAPMREGKAPRGEHVEVRRVDGISSGSFTQVVVERDGRQVKENRDTNCSATDSAGMPNIWLDTRCYHYLESWVDWQSVPAPSKHHISSRPPLSFASELYEMIYSRKRQRDSSSGLPPEIDYQGIEASLEQWQDFFMPCRRGSKHVAQAIEAGLRGADLIPAILRDCRAWMFMRPDIWPTPPATTLSFISRMQVLLESDSVAPRLATLPNELLLAILRELPLQSFLALSATCRALHAMLTEPSFCDRVLLEAIVCGGLRWILPVDALPAEKRAAHNVMRLWLPEEHRPEAVPEPPVYNDNPYVSNFEEDSGEDDESKDRNDVDKSLPPSDPPSVLTIVTSPHFDRIAFVRACWQSDSMMNRRRLWGQAKQFEVLWTGYRRQGWQIDRFYDPDQPAVGV</sequence>
<feature type="compositionally biased region" description="Acidic residues" evidence="1">
    <location>
        <begin position="401"/>
        <end position="410"/>
    </location>
</feature>
<accession>A0A9P3G6Q5</accession>
<protein>
    <submittedName>
        <fullName evidence="3">F-box protein</fullName>
    </submittedName>
</protein>
<feature type="domain" description="F-box" evidence="2">
    <location>
        <begin position="297"/>
        <end position="347"/>
    </location>
</feature>
<name>A0A9P3G6Q5_9APHY</name>
<dbReference type="PROSITE" id="PS50181">
    <property type="entry name" value="FBOX"/>
    <property type="match status" value="1"/>
</dbReference>
<dbReference type="Pfam" id="PF12937">
    <property type="entry name" value="F-box-like"/>
    <property type="match status" value="1"/>
</dbReference>
<evidence type="ECO:0000313" key="4">
    <source>
        <dbReference type="Proteomes" id="UP000703269"/>
    </source>
</evidence>
<organism evidence="3 4">
    <name type="scientific">Phanerochaete sordida</name>
    <dbReference type="NCBI Taxonomy" id="48140"/>
    <lineage>
        <taxon>Eukaryota</taxon>
        <taxon>Fungi</taxon>
        <taxon>Dikarya</taxon>
        <taxon>Basidiomycota</taxon>
        <taxon>Agaricomycotina</taxon>
        <taxon>Agaricomycetes</taxon>
        <taxon>Polyporales</taxon>
        <taxon>Phanerochaetaceae</taxon>
        <taxon>Phanerochaete</taxon>
    </lineage>
</organism>
<gene>
    <name evidence="3" type="ORF">PsYK624_049220</name>
</gene>
<comment type="caution">
    <text evidence="3">The sequence shown here is derived from an EMBL/GenBank/DDBJ whole genome shotgun (WGS) entry which is preliminary data.</text>
</comment>
<dbReference type="AlphaFoldDB" id="A0A9P3G6Q5"/>
<dbReference type="Proteomes" id="UP000703269">
    <property type="component" value="Unassembled WGS sequence"/>
</dbReference>
<dbReference type="SUPFAM" id="SSF81383">
    <property type="entry name" value="F-box domain"/>
    <property type="match status" value="1"/>
</dbReference>
<reference evidence="3 4" key="1">
    <citation type="submission" date="2021-08" db="EMBL/GenBank/DDBJ databases">
        <title>Draft Genome Sequence of Phanerochaete sordida strain YK-624.</title>
        <authorList>
            <person name="Mori T."/>
            <person name="Dohra H."/>
            <person name="Suzuki T."/>
            <person name="Kawagishi H."/>
            <person name="Hirai H."/>
        </authorList>
    </citation>
    <scope>NUCLEOTIDE SEQUENCE [LARGE SCALE GENOMIC DNA]</scope>
    <source>
        <strain evidence="3 4">YK-624</strain>
    </source>
</reference>
<feature type="region of interest" description="Disordered" evidence="1">
    <location>
        <begin position="385"/>
        <end position="430"/>
    </location>
</feature>
<proteinExistence type="predicted"/>
<dbReference type="SMART" id="SM00256">
    <property type="entry name" value="FBOX"/>
    <property type="match status" value="1"/>
</dbReference>